<dbReference type="GO" id="GO:0051015">
    <property type="term" value="F:actin filament binding"/>
    <property type="evidence" value="ECO:0007669"/>
    <property type="project" value="InterPro"/>
</dbReference>
<name>A0A6A1UYP1_9ROSI</name>
<evidence type="ECO:0000313" key="2">
    <source>
        <dbReference type="EMBL" id="KAB1205463.1"/>
    </source>
</evidence>
<dbReference type="GO" id="GO:0051017">
    <property type="term" value="P:actin filament bundle assembly"/>
    <property type="evidence" value="ECO:0007669"/>
    <property type="project" value="TreeGrafter"/>
</dbReference>
<dbReference type="OrthoDB" id="62120at2759"/>
<proteinExistence type="predicted"/>
<comment type="caution">
    <text evidence="2">The sequence shown here is derived from an EMBL/GenBank/DDBJ whole genome shotgun (WGS) entry which is preliminary data.</text>
</comment>
<dbReference type="Proteomes" id="UP000516437">
    <property type="component" value="Chromosome 7"/>
</dbReference>
<accession>A0A6A1UYP1</accession>
<dbReference type="InterPro" id="IPR010431">
    <property type="entry name" value="Fascin"/>
</dbReference>
<organism evidence="2 3">
    <name type="scientific">Morella rubra</name>
    <name type="common">Chinese bayberry</name>
    <dbReference type="NCBI Taxonomy" id="262757"/>
    <lineage>
        <taxon>Eukaryota</taxon>
        <taxon>Viridiplantae</taxon>
        <taxon>Streptophyta</taxon>
        <taxon>Embryophyta</taxon>
        <taxon>Tracheophyta</taxon>
        <taxon>Spermatophyta</taxon>
        <taxon>Magnoliopsida</taxon>
        <taxon>eudicotyledons</taxon>
        <taxon>Gunneridae</taxon>
        <taxon>Pentapetalae</taxon>
        <taxon>rosids</taxon>
        <taxon>fabids</taxon>
        <taxon>Fagales</taxon>
        <taxon>Myricaceae</taxon>
        <taxon>Morella</taxon>
    </lineage>
</organism>
<dbReference type="GO" id="GO:0015629">
    <property type="term" value="C:actin cytoskeleton"/>
    <property type="evidence" value="ECO:0007669"/>
    <property type="project" value="TreeGrafter"/>
</dbReference>
<evidence type="ECO:0000313" key="3">
    <source>
        <dbReference type="Proteomes" id="UP000516437"/>
    </source>
</evidence>
<dbReference type="Gene3D" id="2.80.10.50">
    <property type="match status" value="1"/>
</dbReference>
<dbReference type="GO" id="GO:0007163">
    <property type="term" value="P:establishment or maintenance of cell polarity"/>
    <property type="evidence" value="ECO:0007669"/>
    <property type="project" value="TreeGrafter"/>
</dbReference>
<sequence>MWRINDVSLRPLTFRVSNWVKWFLSHVRCFSKTTDIDGVLRVVQLWRINEKTFNFRVSNKQFVGLDTGGNGIDAVAVSTTPGNTETFEIVGESDDSTRVRIKAANGFFLQVKTEVLVTADFAGNSEWGDNDPSVFVMTISGRLRGEFQVTNGYGLERAPQEHWNTFIVEDDFKFISENGLNAARIPVGWWIASDPDPPQPYVGGSLKALDNAFLWATSSRDGSQEWGKTDDNIQQTVAVIDFLTARYAKSQSLYAVELINEPLSPEASLESLNKGKNNLFSNEFDNMTVQQNIDFIDTNRTQELNHVTTSNGPLNFVGEWVAEWQVSGATKEDYQRFARAQLDVYGRATFGWAYWTFRNVNNHWSLEWMIKNGYIKL</sequence>
<dbReference type="InterPro" id="IPR008999">
    <property type="entry name" value="Actin-crosslinking"/>
</dbReference>
<dbReference type="Pfam" id="PF25490">
    <property type="entry name" value="DUF7910"/>
    <property type="match status" value="1"/>
</dbReference>
<dbReference type="InterPro" id="IPR057232">
    <property type="entry name" value="DUF7910"/>
</dbReference>
<dbReference type="SUPFAM" id="SSF51445">
    <property type="entry name" value="(Trans)glycosidases"/>
    <property type="match status" value="1"/>
</dbReference>
<dbReference type="EMBL" id="RXIC02000025">
    <property type="protein sequence ID" value="KAB1205463.1"/>
    <property type="molecule type" value="Genomic_DNA"/>
</dbReference>
<evidence type="ECO:0000259" key="1">
    <source>
        <dbReference type="Pfam" id="PF25490"/>
    </source>
</evidence>
<dbReference type="SUPFAM" id="SSF50405">
    <property type="entry name" value="Actin-crosslinking proteins"/>
    <property type="match status" value="1"/>
</dbReference>
<dbReference type="PANTHER" id="PTHR10551">
    <property type="entry name" value="FASCIN"/>
    <property type="match status" value="1"/>
</dbReference>
<dbReference type="GO" id="GO:0016477">
    <property type="term" value="P:cell migration"/>
    <property type="evidence" value="ECO:0007669"/>
    <property type="project" value="TreeGrafter"/>
</dbReference>
<dbReference type="CDD" id="cd00257">
    <property type="entry name" value="beta-trefoil_FSCN-like"/>
    <property type="match status" value="1"/>
</dbReference>
<dbReference type="InterPro" id="IPR017853">
    <property type="entry name" value="GH"/>
</dbReference>
<protein>
    <submittedName>
        <fullName evidence="2">Putative glucan 1,3-beta-glucosidase A</fullName>
    </submittedName>
</protein>
<dbReference type="AlphaFoldDB" id="A0A6A1UYP1"/>
<feature type="domain" description="DUF7910" evidence="1">
    <location>
        <begin position="43"/>
        <end position="139"/>
    </location>
</feature>
<dbReference type="PANTHER" id="PTHR10551:SF14">
    <property type="entry name" value="CELLULASE CONTAINING PROTEIN, EXPRESSED"/>
    <property type="match status" value="1"/>
</dbReference>
<reference evidence="2 3" key="1">
    <citation type="journal article" date="2019" name="Plant Biotechnol. J.">
        <title>The red bayberry genome and genetic basis of sex determination.</title>
        <authorList>
            <person name="Jia H.M."/>
            <person name="Jia H.J."/>
            <person name="Cai Q.L."/>
            <person name="Wang Y."/>
            <person name="Zhao H.B."/>
            <person name="Yang W.F."/>
            <person name="Wang G.Y."/>
            <person name="Li Y.H."/>
            <person name="Zhan D.L."/>
            <person name="Shen Y.T."/>
            <person name="Niu Q.F."/>
            <person name="Chang L."/>
            <person name="Qiu J."/>
            <person name="Zhao L."/>
            <person name="Xie H.B."/>
            <person name="Fu W.Y."/>
            <person name="Jin J."/>
            <person name="Li X.W."/>
            <person name="Jiao Y."/>
            <person name="Zhou C.C."/>
            <person name="Tu T."/>
            <person name="Chai C.Y."/>
            <person name="Gao J.L."/>
            <person name="Fan L.J."/>
            <person name="van de Weg E."/>
            <person name="Wang J.Y."/>
            <person name="Gao Z.S."/>
        </authorList>
    </citation>
    <scope>NUCLEOTIDE SEQUENCE [LARGE SCALE GENOMIC DNA]</scope>
    <source>
        <tissue evidence="2">Leaves</tissue>
    </source>
</reference>
<gene>
    <name evidence="2" type="ORF">CJ030_MR7G010596</name>
</gene>
<dbReference type="GO" id="GO:0005737">
    <property type="term" value="C:cytoplasm"/>
    <property type="evidence" value="ECO:0007669"/>
    <property type="project" value="TreeGrafter"/>
</dbReference>
<keyword evidence="3" id="KW-1185">Reference proteome</keyword>
<dbReference type="Gene3D" id="3.20.20.80">
    <property type="entry name" value="Glycosidases"/>
    <property type="match status" value="2"/>
</dbReference>